<evidence type="ECO:0000313" key="3">
    <source>
        <dbReference type="Proteomes" id="UP000234585"/>
    </source>
</evidence>
<dbReference type="AlphaFoldDB" id="A0A2I2F7M4"/>
<protein>
    <submittedName>
        <fullName evidence="2">Uncharacterized protein</fullName>
    </submittedName>
</protein>
<accession>A0A2I2F7M4</accession>
<name>A0A2I2F7M4_ASPCN</name>
<feature type="compositionally biased region" description="Basic and acidic residues" evidence="1">
    <location>
        <begin position="89"/>
        <end position="101"/>
    </location>
</feature>
<feature type="region of interest" description="Disordered" evidence="1">
    <location>
        <begin position="74"/>
        <end position="109"/>
    </location>
</feature>
<dbReference type="OrthoDB" id="5428259at2759"/>
<sequence length="599" mass="67655">MDTTTLLCNICPKRPKFSDISHLLTHVASKAHLSHYFKLQVRSHQESQAIVILDEYDRWYKSNNLAKLLSDRMSSKDVRKKKAQGKAPSYEKARGVKRSDGGRLPPITTRPLVHNAFPDYLDPRLSSPYVHPRSGVESGMTNGPSHFNSMAPSEESIREYQREDYSLALTTPQEDTNPPKQEYPLPFEDQWASMTHASPYGLARKHIHTTTPSPPSLARQLSYDPFTDDTDGVEEDKERADEIARLKGVLWPGMDIFDSATEHMRRKRNQKKDEAILKMMEKTSLRVEPTELVFSPSGVLRKQRVISGNVEDSSPLKGETPIPKRRTIRTKRALAQTDPNVRQGGNRKRSKRSTKKAFGKVDEDPDFHGLHLLQSPLAQLPVRYRSGSRADSLDDFTLTFRTQESGSHHGLKIFRDGQAPYMSDSMAQRREVGSEEPAFVDPISLRQSALDQNSPHFVYNNNTNHSIHERGAFPSTDKENVEPLMDGHGRVDSLAGWNSPVFRRQPAANTGYPPHFFFGDSQQQMGLSPFDSHDSLLGYSYNPLATSLSNIHEDNPVYAAEVNQSFKSHSTLRAVSPDGTISDWEEDDFDRLYLDGSIN</sequence>
<keyword evidence="3" id="KW-1185">Reference proteome</keyword>
<feature type="compositionally biased region" description="Basic residues" evidence="1">
    <location>
        <begin position="345"/>
        <end position="358"/>
    </location>
</feature>
<reference evidence="2 3" key="1">
    <citation type="submission" date="2017-12" db="EMBL/GenBank/DDBJ databases">
        <authorList>
            <consortium name="DOE Joint Genome Institute"/>
            <person name="Haridas S."/>
            <person name="Kjaerbolling I."/>
            <person name="Vesth T.C."/>
            <person name="Frisvad J.C."/>
            <person name="Nybo J.L."/>
            <person name="Theobald S."/>
            <person name="Kuo A."/>
            <person name="Bowyer P."/>
            <person name="Matsuda Y."/>
            <person name="Mondo S."/>
            <person name="Lyhne E.K."/>
            <person name="Kogle M.E."/>
            <person name="Clum A."/>
            <person name="Lipzen A."/>
            <person name="Salamov A."/>
            <person name="Ngan C.Y."/>
            <person name="Daum C."/>
            <person name="Chiniquy J."/>
            <person name="Barry K."/>
            <person name="LaButti K."/>
            <person name="Simmons B.A."/>
            <person name="Magnuson J.K."/>
            <person name="Mortensen U.H."/>
            <person name="Larsen T.O."/>
            <person name="Grigoriev I.V."/>
            <person name="Baker S.E."/>
            <person name="Andersen M.R."/>
            <person name="Nordberg H.P."/>
            <person name="Cantor M.N."/>
            <person name="Hua S.X."/>
        </authorList>
    </citation>
    <scope>NUCLEOTIDE SEQUENCE [LARGE SCALE GENOMIC DNA]</scope>
    <source>
        <strain evidence="2 3">CBS 102.13</strain>
    </source>
</reference>
<dbReference type="RefSeq" id="XP_024670641.1">
    <property type="nucleotide sequence ID" value="XM_024817622.1"/>
</dbReference>
<dbReference type="Proteomes" id="UP000234585">
    <property type="component" value="Unassembled WGS sequence"/>
</dbReference>
<gene>
    <name evidence="2" type="ORF">BDW47DRAFT_132644</name>
</gene>
<organism evidence="2 3">
    <name type="scientific">Aspergillus candidus</name>
    <dbReference type="NCBI Taxonomy" id="41067"/>
    <lineage>
        <taxon>Eukaryota</taxon>
        <taxon>Fungi</taxon>
        <taxon>Dikarya</taxon>
        <taxon>Ascomycota</taxon>
        <taxon>Pezizomycotina</taxon>
        <taxon>Eurotiomycetes</taxon>
        <taxon>Eurotiomycetidae</taxon>
        <taxon>Eurotiales</taxon>
        <taxon>Aspergillaceae</taxon>
        <taxon>Aspergillus</taxon>
        <taxon>Aspergillus subgen. Circumdati</taxon>
    </lineage>
</organism>
<dbReference type="GeneID" id="36524782"/>
<proteinExistence type="predicted"/>
<evidence type="ECO:0000313" key="2">
    <source>
        <dbReference type="EMBL" id="PLB36629.1"/>
    </source>
</evidence>
<feature type="region of interest" description="Disordered" evidence="1">
    <location>
        <begin position="336"/>
        <end position="361"/>
    </location>
</feature>
<dbReference type="STRING" id="41067.A0A2I2F7M4"/>
<dbReference type="EMBL" id="KZ559149">
    <property type="protein sequence ID" value="PLB36629.1"/>
    <property type="molecule type" value="Genomic_DNA"/>
</dbReference>
<evidence type="ECO:0000256" key="1">
    <source>
        <dbReference type="SAM" id="MobiDB-lite"/>
    </source>
</evidence>